<keyword evidence="2" id="KW-1185">Reference proteome</keyword>
<gene>
    <name evidence="1" type="ORF">MSAN_00565400</name>
</gene>
<dbReference type="Gene3D" id="3.80.10.10">
    <property type="entry name" value="Ribonuclease Inhibitor"/>
    <property type="match status" value="1"/>
</dbReference>
<reference evidence="1" key="1">
    <citation type="submission" date="2020-05" db="EMBL/GenBank/DDBJ databases">
        <title>Mycena genomes resolve the evolution of fungal bioluminescence.</title>
        <authorList>
            <person name="Tsai I.J."/>
        </authorList>
    </citation>
    <scope>NUCLEOTIDE SEQUENCE</scope>
    <source>
        <strain evidence="1">160909Yilan</strain>
    </source>
</reference>
<dbReference type="AlphaFoldDB" id="A0A8H6ZD90"/>
<evidence type="ECO:0000313" key="2">
    <source>
        <dbReference type="Proteomes" id="UP000623467"/>
    </source>
</evidence>
<dbReference type="SUPFAM" id="SSF52047">
    <property type="entry name" value="RNI-like"/>
    <property type="match status" value="1"/>
</dbReference>
<protein>
    <submittedName>
        <fullName evidence="1">F-box domain-containing protein</fullName>
    </submittedName>
</protein>
<evidence type="ECO:0000313" key="1">
    <source>
        <dbReference type="EMBL" id="KAF7373550.1"/>
    </source>
</evidence>
<dbReference type="EMBL" id="JACAZH010000003">
    <property type="protein sequence ID" value="KAF7373550.1"/>
    <property type="molecule type" value="Genomic_DNA"/>
</dbReference>
<dbReference type="Proteomes" id="UP000623467">
    <property type="component" value="Unassembled WGS sequence"/>
</dbReference>
<name>A0A8H6ZD90_9AGAR</name>
<proteinExistence type="predicted"/>
<accession>A0A8H6ZD90</accession>
<dbReference type="InterPro" id="IPR032675">
    <property type="entry name" value="LRR_dom_sf"/>
</dbReference>
<comment type="caution">
    <text evidence="1">The sequence shown here is derived from an EMBL/GenBank/DDBJ whole genome shotgun (WGS) entry which is preliminary data.</text>
</comment>
<organism evidence="1 2">
    <name type="scientific">Mycena sanguinolenta</name>
    <dbReference type="NCBI Taxonomy" id="230812"/>
    <lineage>
        <taxon>Eukaryota</taxon>
        <taxon>Fungi</taxon>
        <taxon>Dikarya</taxon>
        <taxon>Basidiomycota</taxon>
        <taxon>Agaricomycotina</taxon>
        <taxon>Agaricomycetes</taxon>
        <taxon>Agaricomycetidae</taxon>
        <taxon>Agaricales</taxon>
        <taxon>Marasmiineae</taxon>
        <taxon>Mycenaceae</taxon>
        <taxon>Mycena</taxon>
    </lineage>
</organism>
<dbReference type="OrthoDB" id="2447803at2759"/>
<sequence length="480" mass="53925">MHPVLECNNILQAIYSALEAPGRLQTLTALAITCQALSEPALDAIWEDLSDLHCILELFPQDLFVEPERRLARPILPTDWIRPRLYLSRVKTLELEWEDRVEVALKAMDPFCPNGRLLPNLCSLGCCYIPWDDLTPLRVLLHPQLKEFSVFFTPSITNLSLLSALPLMCPNLTSINLWLEGGDYSTEAAAIISGVVPALERLESLCLDVRVRALELGLLPNLTDLRLLGSMVAGSFPHLRYLAIQDVDAVSLIEMFRSVTDIDPVHLILGLSPLTTTSQMAELVCALPSVASPTSLQTLRLHPHEIMRMPENMMTADTLRELSFFRGLKTVYINWSFRPHLDDTILESLAASWPHLTNLELREPPAEDNINFTLKALLSLARHCPHLRRFYLVVDVREVPELPRIPPQGALKSMLVDLSPIQNAAKVARYLSGIFPDVQHIGSRRSEESHEQNPLWGQVLELLPESVAVRKEERGQVRAG</sequence>